<protein>
    <recommendedName>
        <fullName evidence="1">ApeA N-terminal domain-containing protein</fullName>
    </recommendedName>
</protein>
<evidence type="ECO:0000259" key="1">
    <source>
        <dbReference type="Pfam" id="PF18862"/>
    </source>
</evidence>
<evidence type="ECO:0000313" key="2">
    <source>
        <dbReference type="EMBL" id="MBM7813705.1"/>
    </source>
</evidence>
<keyword evidence="3" id="KW-1185">Reference proteome</keyword>
<dbReference type="Proteomes" id="UP001195724">
    <property type="component" value="Unassembled WGS sequence"/>
</dbReference>
<dbReference type="InterPro" id="IPR041223">
    <property type="entry name" value="ApeA_NTD"/>
</dbReference>
<proteinExistence type="predicted"/>
<accession>A0ABS2SCM7</accession>
<dbReference type="EMBL" id="JAFBCL010000001">
    <property type="protein sequence ID" value="MBM7813705.1"/>
    <property type="molecule type" value="Genomic_DNA"/>
</dbReference>
<evidence type="ECO:0000313" key="3">
    <source>
        <dbReference type="Proteomes" id="UP001195724"/>
    </source>
</evidence>
<sequence length="448" mass="49778">MAGMAKFEKLFSGTMGHFWVLDENADPVHEDSISGYVKLGDRGYVEIDTLDEDPFDADVEGKLERTRPRAIYGVTVDTPVLLFQVDDAGGTEVLGGAKASVRRYRAYSAAISALGPDLKSISVKEVEIFFPGIEQWAGVQVSEENAEYFDDRRLKGFTLKVENAAEEVVGISDGREVAVSSHWSIAGPRSRRSIFAPVSIICRSESPVELWDLLQPIFRIQELISIAYDGFVVAEGGVIDFDMASKPPTRPPFWNYFLMHVPNGVRVPKSLGEKPMFWLGSLGDASILARWIELCDSHPRLVKPISNFYRRGAATPELRLMEAATAMEYWCSAIKKKPGYEWAKASKGEYPALVIAKHLGEGFSSWVGNAEAWADLFWSRYNKLKHEPSFKVDEGELSFLASIGFRLLVAEVLSEVAGDVKVGALYLRNWRIDSLGGMAKNMFPSKSI</sequence>
<dbReference type="Pfam" id="PF18862">
    <property type="entry name" value="ApeA_NTD1"/>
    <property type="match status" value="1"/>
</dbReference>
<reference evidence="2 3" key="1">
    <citation type="submission" date="2021-01" db="EMBL/GenBank/DDBJ databases">
        <title>Sequencing the genomes of 1000 actinobacteria strains.</title>
        <authorList>
            <person name="Klenk H.-P."/>
        </authorList>
    </citation>
    <scope>NUCLEOTIDE SEQUENCE [LARGE SCALE GENOMIC DNA]</scope>
    <source>
        <strain evidence="2 3">DSM 44581</strain>
    </source>
</reference>
<comment type="caution">
    <text evidence="2">The sequence shown here is derived from an EMBL/GenBank/DDBJ whole genome shotgun (WGS) entry which is preliminary data.</text>
</comment>
<organism evidence="2 3">
    <name type="scientific">Saccharothrix algeriensis</name>
    <dbReference type="NCBI Taxonomy" id="173560"/>
    <lineage>
        <taxon>Bacteria</taxon>
        <taxon>Bacillati</taxon>
        <taxon>Actinomycetota</taxon>
        <taxon>Actinomycetes</taxon>
        <taxon>Pseudonocardiales</taxon>
        <taxon>Pseudonocardiaceae</taxon>
        <taxon>Saccharothrix</taxon>
    </lineage>
</organism>
<name>A0ABS2SCM7_9PSEU</name>
<feature type="domain" description="ApeA N-terminal" evidence="1">
    <location>
        <begin position="16"/>
        <end position="291"/>
    </location>
</feature>
<dbReference type="RefSeq" id="WP_204844307.1">
    <property type="nucleotide sequence ID" value="NZ_JAFBCL010000001.1"/>
</dbReference>
<gene>
    <name evidence="2" type="ORF">JOE68_004570</name>
</gene>